<evidence type="ECO:0000256" key="1">
    <source>
        <dbReference type="ARBA" id="ARBA00004651"/>
    </source>
</evidence>
<dbReference type="Pfam" id="PF07681">
    <property type="entry name" value="DoxX"/>
    <property type="match status" value="1"/>
</dbReference>
<evidence type="ECO:0000256" key="7">
    <source>
        <dbReference type="SAM" id="Phobius"/>
    </source>
</evidence>
<comment type="similarity">
    <text evidence="2">Belongs to the DoxX family.</text>
</comment>
<keyword evidence="5 7" id="KW-1133">Transmembrane helix</keyword>
<feature type="transmembrane region" description="Helical" evidence="7">
    <location>
        <begin position="94"/>
        <end position="123"/>
    </location>
</feature>
<feature type="transmembrane region" description="Helical" evidence="7">
    <location>
        <begin position="12"/>
        <end position="34"/>
    </location>
</feature>
<name>N0B0Z7_9HYPH</name>
<dbReference type="GO" id="GO:0005886">
    <property type="term" value="C:plasma membrane"/>
    <property type="evidence" value="ECO:0007669"/>
    <property type="project" value="UniProtKB-SubCell"/>
</dbReference>
<evidence type="ECO:0000256" key="2">
    <source>
        <dbReference type="ARBA" id="ARBA00006679"/>
    </source>
</evidence>
<sequence>MIGSRFSLPGLMAALEAIIGWLACAAQVVAPPLLRIALAVPFFKSGLTKWDGFLSLAPTAQFLFEEQFKLHIFGQAYSFPMPGTLALLDSVAEIVLPVLLVVGLATRFSALGLLVMTGVIQLVVPEGWANFHLPWASLAVAIIALGPGKLSLDHLIVLSWFRQRHGRQTAQAKTD</sequence>
<organism evidence="8 9">
    <name type="scientific">Hyphomicrobium denitrificans 1NES1</name>
    <dbReference type="NCBI Taxonomy" id="670307"/>
    <lineage>
        <taxon>Bacteria</taxon>
        <taxon>Pseudomonadati</taxon>
        <taxon>Pseudomonadota</taxon>
        <taxon>Alphaproteobacteria</taxon>
        <taxon>Hyphomicrobiales</taxon>
        <taxon>Hyphomicrobiaceae</taxon>
        <taxon>Hyphomicrobium</taxon>
    </lineage>
</organism>
<dbReference type="EMBL" id="CP005587">
    <property type="protein sequence ID" value="AGK57139.1"/>
    <property type="molecule type" value="Genomic_DNA"/>
</dbReference>
<keyword evidence="6 7" id="KW-0472">Membrane</keyword>
<reference evidence="8 9" key="1">
    <citation type="journal article" date="2013" name="Genome Announc.">
        <title>Genome sequences for three denitrifying bacterial strains isolated from a uranium- and nitrate-contaminated subsurface environment.</title>
        <authorList>
            <person name="Venkatramanan R."/>
            <person name="Prakash O."/>
            <person name="Woyke T."/>
            <person name="Chain P."/>
            <person name="Goodwin L.A."/>
            <person name="Watson D."/>
            <person name="Brooks S."/>
            <person name="Kostka J.E."/>
            <person name="Green S.J."/>
        </authorList>
    </citation>
    <scope>NUCLEOTIDE SEQUENCE [LARGE SCALE GENOMIC DNA]</scope>
    <source>
        <strain evidence="8 9">1NES1</strain>
    </source>
</reference>
<evidence type="ECO:0000256" key="5">
    <source>
        <dbReference type="ARBA" id="ARBA00022989"/>
    </source>
</evidence>
<dbReference type="PANTHER" id="PTHR33452:SF1">
    <property type="entry name" value="INNER MEMBRANE PROTEIN YPHA-RELATED"/>
    <property type="match status" value="1"/>
</dbReference>
<feature type="transmembrane region" description="Helical" evidence="7">
    <location>
        <begin position="135"/>
        <end position="161"/>
    </location>
</feature>
<evidence type="ECO:0000256" key="4">
    <source>
        <dbReference type="ARBA" id="ARBA00022692"/>
    </source>
</evidence>
<dbReference type="Proteomes" id="UP000005952">
    <property type="component" value="Chromosome"/>
</dbReference>
<dbReference type="HOGENOM" id="CLU_058421_4_0_5"/>
<accession>N0B0Z7</accession>
<protein>
    <submittedName>
        <fullName evidence="8">DoxX</fullName>
    </submittedName>
</protein>
<dbReference type="eggNOG" id="COG2259">
    <property type="taxonomic scope" value="Bacteria"/>
</dbReference>
<evidence type="ECO:0000256" key="6">
    <source>
        <dbReference type="ARBA" id="ARBA00023136"/>
    </source>
</evidence>
<dbReference type="AlphaFoldDB" id="N0B0Z7"/>
<evidence type="ECO:0000256" key="3">
    <source>
        <dbReference type="ARBA" id="ARBA00022475"/>
    </source>
</evidence>
<comment type="subcellular location">
    <subcellularLocation>
        <location evidence="1">Cell membrane</location>
        <topology evidence="1">Multi-pass membrane protein</topology>
    </subcellularLocation>
</comment>
<gene>
    <name evidence="8" type="ORF">HYPDE_27298</name>
</gene>
<keyword evidence="3" id="KW-1003">Cell membrane</keyword>
<dbReference type="RefSeq" id="WP_015597176.1">
    <property type="nucleotide sequence ID" value="NC_021172.1"/>
</dbReference>
<dbReference type="PANTHER" id="PTHR33452">
    <property type="entry name" value="OXIDOREDUCTASE CATD-RELATED"/>
    <property type="match status" value="1"/>
</dbReference>
<dbReference type="InterPro" id="IPR032808">
    <property type="entry name" value="DoxX"/>
</dbReference>
<evidence type="ECO:0000313" key="8">
    <source>
        <dbReference type="EMBL" id="AGK57139.1"/>
    </source>
</evidence>
<dbReference type="OrthoDB" id="121744at2"/>
<evidence type="ECO:0000313" key="9">
    <source>
        <dbReference type="Proteomes" id="UP000005952"/>
    </source>
</evidence>
<proteinExistence type="inferred from homology"/>
<dbReference type="InterPro" id="IPR051907">
    <property type="entry name" value="DoxX-like_oxidoreductase"/>
</dbReference>
<keyword evidence="9" id="KW-1185">Reference proteome</keyword>
<keyword evidence="4 7" id="KW-0812">Transmembrane</keyword>
<dbReference type="STRING" id="670307.HYPDE_27298"/>
<dbReference type="KEGG" id="hdt:HYPDE_27298"/>